<accession>A0A265N6I6</accession>
<dbReference type="Proteomes" id="UP000216498">
    <property type="component" value="Unassembled WGS sequence"/>
</dbReference>
<dbReference type="PANTHER" id="PTHR43266">
    <property type="entry name" value="MACROLIDE-EFFLUX PROTEIN"/>
    <property type="match status" value="1"/>
</dbReference>
<dbReference type="Gene3D" id="1.20.1250.20">
    <property type="entry name" value="MFS general substrate transporter like domains"/>
    <property type="match status" value="1"/>
</dbReference>
<dbReference type="PROSITE" id="PS50850">
    <property type="entry name" value="MFS"/>
    <property type="match status" value="1"/>
</dbReference>
<evidence type="ECO:0000256" key="4">
    <source>
        <dbReference type="ARBA" id="ARBA00022692"/>
    </source>
</evidence>
<dbReference type="GO" id="GO:0005886">
    <property type="term" value="C:plasma membrane"/>
    <property type="evidence" value="ECO:0007669"/>
    <property type="project" value="UniProtKB-SubCell"/>
</dbReference>
<feature type="domain" description="Major facilitator superfamily (MFS) profile" evidence="8">
    <location>
        <begin position="1"/>
        <end position="399"/>
    </location>
</feature>
<reference evidence="9 10" key="1">
    <citation type="submission" date="2017-08" db="EMBL/GenBank/DDBJ databases">
        <title>Virgibacillus indicus sp. nov. and Virgibacillus profoundi sp. nov, two moderately halophilic bacteria isolated from marine sediment by using the Microfluidic Streak Plate.</title>
        <authorList>
            <person name="Xu B."/>
            <person name="Hu B."/>
            <person name="Wang J."/>
            <person name="Zhu Y."/>
            <person name="Huang L."/>
            <person name="Du W."/>
            <person name="Huang Y."/>
        </authorList>
    </citation>
    <scope>NUCLEOTIDE SEQUENCE [LARGE SCALE GENOMIC DNA]</scope>
    <source>
        <strain evidence="9 10">IO3-P2-C2</strain>
    </source>
</reference>
<feature type="transmembrane region" description="Helical" evidence="7">
    <location>
        <begin position="309"/>
        <end position="332"/>
    </location>
</feature>
<dbReference type="OrthoDB" id="9775268at2"/>
<feature type="transmembrane region" description="Helical" evidence="7">
    <location>
        <begin position="256"/>
        <end position="276"/>
    </location>
</feature>
<feature type="transmembrane region" description="Helical" evidence="7">
    <location>
        <begin position="160"/>
        <end position="186"/>
    </location>
</feature>
<feature type="transmembrane region" description="Helical" evidence="7">
    <location>
        <begin position="102"/>
        <end position="124"/>
    </location>
</feature>
<evidence type="ECO:0000256" key="7">
    <source>
        <dbReference type="SAM" id="Phobius"/>
    </source>
</evidence>
<dbReference type="PANTHER" id="PTHR43266:SF10">
    <property type="entry name" value="BACILYSIN EXPORTER BACE-RELATED"/>
    <property type="match status" value="1"/>
</dbReference>
<dbReference type="Pfam" id="PF07690">
    <property type="entry name" value="MFS_1"/>
    <property type="match status" value="1"/>
</dbReference>
<dbReference type="RefSeq" id="WP_094886984.1">
    <property type="nucleotide sequence ID" value="NZ_NPMS01000010.1"/>
</dbReference>
<evidence type="ECO:0000313" key="10">
    <source>
        <dbReference type="Proteomes" id="UP000216498"/>
    </source>
</evidence>
<dbReference type="AlphaFoldDB" id="A0A265N6I6"/>
<gene>
    <name evidence="9" type="ORF">CIL03_16455</name>
</gene>
<comment type="caution">
    <text evidence="9">The sequence shown here is derived from an EMBL/GenBank/DDBJ whole genome shotgun (WGS) entry which is preliminary data.</text>
</comment>
<name>A0A265N6I6_9BACI</name>
<dbReference type="EMBL" id="NPMS01000010">
    <property type="protein sequence ID" value="OZU87411.1"/>
    <property type="molecule type" value="Genomic_DNA"/>
</dbReference>
<evidence type="ECO:0000313" key="9">
    <source>
        <dbReference type="EMBL" id="OZU87411.1"/>
    </source>
</evidence>
<feature type="transmembrane region" description="Helical" evidence="7">
    <location>
        <begin position="136"/>
        <end position="154"/>
    </location>
</feature>
<keyword evidence="5 7" id="KW-1133">Transmembrane helix</keyword>
<proteinExistence type="predicted"/>
<dbReference type="GO" id="GO:0022857">
    <property type="term" value="F:transmembrane transporter activity"/>
    <property type="evidence" value="ECO:0007669"/>
    <property type="project" value="InterPro"/>
</dbReference>
<feature type="transmembrane region" description="Helical" evidence="7">
    <location>
        <begin position="377"/>
        <end position="400"/>
    </location>
</feature>
<evidence type="ECO:0000256" key="1">
    <source>
        <dbReference type="ARBA" id="ARBA00004651"/>
    </source>
</evidence>
<keyword evidence="4 7" id="KW-0812">Transmembrane</keyword>
<dbReference type="SUPFAM" id="SSF103473">
    <property type="entry name" value="MFS general substrate transporter"/>
    <property type="match status" value="1"/>
</dbReference>
<keyword evidence="6 7" id="KW-0472">Membrane</keyword>
<comment type="subcellular location">
    <subcellularLocation>
        <location evidence="1">Cell membrane</location>
        <topology evidence="1">Multi-pass membrane protein</topology>
    </subcellularLocation>
</comment>
<organism evidence="9 10">
    <name type="scientific">Virgibacillus indicus</name>
    <dbReference type="NCBI Taxonomy" id="2024554"/>
    <lineage>
        <taxon>Bacteria</taxon>
        <taxon>Bacillati</taxon>
        <taxon>Bacillota</taxon>
        <taxon>Bacilli</taxon>
        <taxon>Bacillales</taxon>
        <taxon>Bacillaceae</taxon>
        <taxon>Virgibacillus</taxon>
    </lineage>
</organism>
<protein>
    <submittedName>
        <fullName evidence="9">MFS transporter</fullName>
    </submittedName>
</protein>
<dbReference type="InterPro" id="IPR020846">
    <property type="entry name" value="MFS_dom"/>
</dbReference>
<dbReference type="InterPro" id="IPR036259">
    <property type="entry name" value="MFS_trans_sf"/>
</dbReference>
<evidence type="ECO:0000256" key="2">
    <source>
        <dbReference type="ARBA" id="ARBA00022448"/>
    </source>
</evidence>
<keyword evidence="3" id="KW-1003">Cell membrane</keyword>
<dbReference type="InterPro" id="IPR011701">
    <property type="entry name" value="MFS"/>
</dbReference>
<feature type="transmembrane region" description="Helical" evidence="7">
    <location>
        <begin position="45"/>
        <end position="66"/>
    </location>
</feature>
<dbReference type="CDD" id="cd06173">
    <property type="entry name" value="MFS_MefA_like"/>
    <property type="match status" value="1"/>
</dbReference>
<evidence type="ECO:0000256" key="5">
    <source>
        <dbReference type="ARBA" id="ARBA00022989"/>
    </source>
</evidence>
<keyword evidence="2" id="KW-0813">Transport</keyword>
<evidence type="ECO:0000259" key="8">
    <source>
        <dbReference type="PROSITE" id="PS50850"/>
    </source>
</evidence>
<evidence type="ECO:0000256" key="6">
    <source>
        <dbReference type="ARBA" id="ARBA00023136"/>
    </source>
</evidence>
<evidence type="ECO:0000256" key="3">
    <source>
        <dbReference type="ARBA" id="ARBA00022475"/>
    </source>
</evidence>
<feature type="transmembrane region" description="Helical" evidence="7">
    <location>
        <begin position="344"/>
        <end position="365"/>
    </location>
</feature>
<feature type="transmembrane region" description="Helical" evidence="7">
    <location>
        <begin position="215"/>
        <end position="236"/>
    </location>
</feature>
<feature type="transmembrane region" description="Helical" evidence="7">
    <location>
        <begin position="283"/>
        <end position="303"/>
    </location>
</feature>
<sequence>MNNWKAWKQERNYQKLFWAGTVSGIGNRFTQVATLTLLYQITGSGFAIGILFAIRMAPFLLLAPIGGMLADRFSKRKVLIAVDMMRIPFALSPLFVQGPEHLWIVFISAFCLAAGEALYAPARMSSIPAIVKQDRLLYVNAIEQIMVGGVLVLGSSSGGVISYLFGLHVSFILDGISFLISALLLLKIRMPEMASSKLNGKHHKSGQLKTSSWKLIFGSSALIIFLIIELTMPLANGIDNVLMSVYALDVFQKGDLGVGFIYAFLGMGFVLSSFFSNLLKRKLITLIVIFITLEGVGHLILSIVPAFSYALLTVLFITFVGGISNICLSTLIMKIVPKSKHGTFFGLTAMISNTALGISMGAAGFLLEVFDPRTLSFVVGITYIIFTILYCFLFIQVNLIKEKRDLVRKTG</sequence>
<keyword evidence="10" id="KW-1185">Reference proteome</keyword>